<dbReference type="EMBL" id="JAAFOW010000283">
    <property type="protein sequence ID" value="KAF5267247.1"/>
    <property type="molecule type" value="Genomic_DNA"/>
</dbReference>
<name>A0A8H5EP61_FUSOX</name>
<feature type="compositionally biased region" description="Acidic residues" evidence="1">
    <location>
        <begin position="64"/>
        <end position="77"/>
    </location>
</feature>
<reference evidence="2" key="1">
    <citation type="submission" date="2020-02" db="EMBL/GenBank/DDBJ databases">
        <title>Identification and distribution of gene clusters putatively required for synthesis of sphingolipid metabolism inhibitors in phylogenetically diverse species of the filamentous fungus Fusarium.</title>
        <authorList>
            <person name="Kim H.-S."/>
            <person name="Busman M."/>
            <person name="Brown D.W."/>
            <person name="Divon H."/>
            <person name="Uhlig S."/>
            <person name="Proctor R.H."/>
        </authorList>
    </citation>
    <scope>NUCLEOTIDE SEQUENCE [LARGE SCALE GENOMIC DNA]</scope>
    <source>
        <strain evidence="2">NRRL 39464</strain>
    </source>
</reference>
<gene>
    <name evidence="2" type="ORF">FOXYS1_1895</name>
</gene>
<proteinExistence type="predicted"/>
<evidence type="ECO:0000313" key="3">
    <source>
        <dbReference type="Proteomes" id="UP000558688"/>
    </source>
</evidence>
<feature type="compositionally biased region" description="Basic and acidic residues" evidence="1">
    <location>
        <begin position="1"/>
        <end position="10"/>
    </location>
</feature>
<accession>A0A8H5EP61</accession>
<sequence>MSSHDPSRFDDSEDEEDFNPAPADMSDEEQDGDDKQIKRGSSPAPRDDDDDEDERPSKSRHADDDDEEEEEEEEEEEIQHILAHRDIFRLFSFISSSIWSAFDDTAMPGTAQPPLSARTAQRIHEQVTREVFRLAGRDPDNHMECFKACIKTIENTKVIETTDYAIWESQTDNSEEPIASPLKEFSNTNRTTKSGDFYTLSPTTVVAIAATLNLKHVIANSNVNNKHVVNAVSPSAVWAYLGIAINAWPQTGECQFFVKKSGEDSKSPTVGKITRGKFAVTTNIFGDTTTPLMLLTIARFNSWVKSAPGAPCLKKRTVDVPQIIHRRQALSEGKEILEKLGNRKFKQNDPALIRECSQVAKSWLPIIKDADTELSVWKYMGKTGATLASLVSDEIDWIQLAQQVNDAESTAAVKKLVELSDKGAFLDMVSKMDVAVMSSLDLDLVRAKDRHQTRLNINDDLSYRNEIMANVAEAISRLERGSASQERLLRSKLCSIFDAADALILKENLPREISIVISTKANDE</sequence>
<evidence type="ECO:0000256" key="1">
    <source>
        <dbReference type="SAM" id="MobiDB-lite"/>
    </source>
</evidence>
<evidence type="ECO:0000313" key="2">
    <source>
        <dbReference type="EMBL" id="KAF5267247.1"/>
    </source>
</evidence>
<feature type="region of interest" description="Disordered" evidence="1">
    <location>
        <begin position="1"/>
        <end position="78"/>
    </location>
</feature>
<protein>
    <submittedName>
        <fullName evidence="2">Uncharacterized protein</fullName>
    </submittedName>
</protein>
<organism evidence="2 3">
    <name type="scientific">Fusarium oxysporum</name>
    <name type="common">Fusarium vascular wilt</name>
    <dbReference type="NCBI Taxonomy" id="5507"/>
    <lineage>
        <taxon>Eukaryota</taxon>
        <taxon>Fungi</taxon>
        <taxon>Dikarya</taxon>
        <taxon>Ascomycota</taxon>
        <taxon>Pezizomycotina</taxon>
        <taxon>Sordariomycetes</taxon>
        <taxon>Hypocreomycetidae</taxon>
        <taxon>Hypocreales</taxon>
        <taxon>Nectriaceae</taxon>
        <taxon>Fusarium</taxon>
        <taxon>Fusarium oxysporum species complex</taxon>
    </lineage>
</organism>
<dbReference type="Proteomes" id="UP000558688">
    <property type="component" value="Unassembled WGS sequence"/>
</dbReference>
<dbReference type="AlphaFoldDB" id="A0A8H5EP61"/>
<comment type="caution">
    <text evidence="2">The sequence shown here is derived from an EMBL/GenBank/DDBJ whole genome shotgun (WGS) entry which is preliminary data.</text>
</comment>